<dbReference type="InterPro" id="IPR013762">
    <property type="entry name" value="Integrase-like_cat_sf"/>
</dbReference>
<dbReference type="GO" id="GO:0015074">
    <property type="term" value="P:DNA integration"/>
    <property type="evidence" value="ECO:0007669"/>
    <property type="project" value="InterPro"/>
</dbReference>
<proteinExistence type="inferred from homology"/>
<feature type="domain" description="Core-binding (CB)" evidence="6">
    <location>
        <begin position="3"/>
        <end position="89"/>
    </location>
</feature>
<dbReference type="InterPro" id="IPR011010">
    <property type="entry name" value="DNA_brk_join_enz"/>
</dbReference>
<dbReference type="SUPFAM" id="SSF56349">
    <property type="entry name" value="DNA breaking-rejoining enzymes"/>
    <property type="match status" value="1"/>
</dbReference>
<dbReference type="GeneID" id="85014535"/>
<evidence type="ECO:0000256" key="1">
    <source>
        <dbReference type="ARBA" id="ARBA00008857"/>
    </source>
</evidence>
<evidence type="ECO:0000259" key="5">
    <source>
        <dbReference type="PROSITE" id="PS51898"/>
    </source>
</evidence>
<accession>A0A7W9SF47</accession>
<reference evidence="7 8" key="1">
    <citation type="submission" date="2020-08" db="EMBL/GenBank/DDBJ databases">
        <title>Genomic Encyclopedia of Type Strains, Phase IV (KMG-IV): sequencing the most valuable type-strain genomes for metagenomic binning, comparative biology and taxonomic classification.</title>
        <authorList>
            <person name="Goeker M."/>
        </authorList>
    </citation>
    <scope>NUCLEOTIDE SEQUENCE [LARGE SCALE GENOMIC DNA]</scope>
    <source>
        <strain evidence="7 8">DSM 17245</strain>
    </source>
</reference>
<evidence type="ECO:0000313" key="8">
    <source>
        <dbReference type="Proteomes" id="UP000522163"/>
    </source>
</evidence>
<protein>
    <submittedName>
        <fullName evidence="7">Integrase</fullName>
    </submittedName>
</protein>
<dbReference type="GO" id="GO:0003677">
    <property type="term" value="F:DNA binding"/>
    <property type="evidence" value="ECO:0007669"/>
    <property type="project" value="UniProtKB-UniRule"/>
</dbReference>
<dbReference type="InterPro" id="IPR010998">
    <property type="entry name" value="Integrase_recombinase_N"/>
</dbReference>
<dbReference type="PROSITE" id="PS51898">
    <property type="entry name" value="TYR_RECOMBINASE"/>
    <property type="match status" value="1"/>
</dbReference>
<dbReference type="PANTHER" id="PTHR30349:SF64">
    <property type="entry name" value="PROPHAGE INTEGRASE INTD-RELATED"/>
    <property type="match status" value="1"/>
</dbReference>
<dbReference type="Gene3D" id="1.10.150.130">
    <property type="match status" value="1"/>
</dbReference>
<evidence type="ECO:0000256" key="2">
    <source>
        <dbReference type="ARBA" id="ARBA00023125"/>
    </source>
</evidence>
<comment type="caution">
    <text evidence="7">The sequence shown here is derived from an EMBL/GenBank/DDBJ whole genome shotgun (WGS) entry which is preliminary data.</text>
</comment>
<name>A0A7W9SF47_9FIRM</name>
<evidence type="ECO:0000259" key="6">
    <source>
        <dbReference type="PROSITE" id="PS51900"/>
    </source>
</evidence>
<keyword evidence="3" id="KW-0233">DNA recombination</keyword>
<organism evidence="7 8">
    <name type="scientific">Oribacterium sinus</name>
    <dbReference type="NCBI Taxonomy" id="237576"/>
    <lineage>
        <taxon>Bacteria</taxon>
        <taxon>Bacillati</taxon>
        <taxon>Bacillota</taxon>
        <taxon>Clostridia</taxon>
        <taxon>Lachnospirales</taxon>
        <taxon>Lachnospiraceae</taxon>
        <taxon>Oribacterium</taxon>
    </lineage>
</organism>
<dbReference type="EMBL" id="JACHHH010000004">
    <property type="protein sequence ID" value="MBB6041008.1"/>
    <property type="molecule type" value="Genomic_DNA"/>
</dbReference>
<dbReference type="AlphaFoldDB" id="A0A7W9SF47"/>
<dbReference type="InterPro" id="IPR050090">
    <property type="entry name" value="Tyrosine_recombinase_XerCD"/>
</dbReference>
<gene>
    <name evidence="7" type="ORF">HNQ46_000980</name>
</gene>
<keyword evidence="2 4" id="KW-0238">DNA-binding</keyword>
<dbReference type="RefSeq" id="WP_183683508.1">
    <property type="nucleotide sequence ID" value="NZ_JACHHH010000004.1"/>
</dbReference>
<dbReference type="PANTHER" id="PTHR30349">
    <property type="entry name" value="PHAGE INTEGRASE-RELATED"/>
    <property type="match status" value="1"/>
</dbReference>
<sequence>MIHTFKYCYAEWIESLKKTNLKDVTILRHKQRYEKYIAHSKWIEYELKDISLSIIEEWANSLIKDFPKLTTQEWSNIRSILRGVFHLALVHEYVSENIIDKIKLTSRTLAKKRNNARKKVFLLHEEFIILEECKKDFKDSGSFVPLAIQFNLFMGLRVGELLAIKWSDICDNKIHIQRQYEKSIDAHGNHCYKVVEYTKTARSGQEDSSDRIIPIPEKAQEVLDVIKELSEKSEYIFYQDGKLITTSMLNHRLYKYQKIRGISPLKSSHALRRTYASKLNYYGFNVKTIQSLLGHRNVETTYKYIFDLEEKDSLLSKLNSTF</sequence>
<dbReference type="InterPro" id="IPR044068">
    <property type="entry name" value="CB"/>
</dbReference>
<dbReference type="Gene3D" id="1.10.443.10">
    <property type="entry name" value="Intergrase catalytic core"/>
    <property type="match status" value="1"/>
</dbReference>
<dbReference type="InterPro" id="IPR002104">
    <property type="entry name" value="Integrase_catalytic"/>
</dbReference>
<feature type="domain" description="Tyr recombinase" evidence="5">
    <location>
        <begin position="116"/>
        <end position="319"/>
    </location>
</feature>
<evidence type="ECO:0000256" key="3">
    <source>
        <dbReference type="ARBA" id="ARBA00023172"/>
    </source>
</evidence>
<evidence type="ECO:0000256" key="4">
    <source>
        <dbReference type="PROSITE-ProRule" id="PRU01248"/>
    </source>
</evidence>
<dbReference type="GO" id="GO:0006310">
    <property type="term" value="P:DNA recombination"/>
    <property type="evidence" value="ECO:0007669"/>
    <property type="project" value="UniProtKB-KW"/>
</dbReference>
<comment type="similarity">
    <text evidence="1">Belongs to the 'phage' integrase family.</text>
</comment>
<dbReference type="PROSITE" id="PS51900">
    <property type="entry name" value="CB"/>
    <property type="match status" value="1"/>
</dbReference>
<evidence type="ECO:0000313" key="7">
    <source>
        <dbReference type="EMBL" id="MBB6041008.1"/>
    </source>
</evidence>
<dbReference type="Proteomes" id="UP000522163">
    <property type="component" value="Unassembled WGS sequence"/>
</dbReference>
<dbReference type="Pfam" id="PF00589">
    <property type="entry name" value="Phage_integrase"/>
    <property type="match status" value="1"/>
</dbReference>